<evidence type="ECO:0000313" key="2">
    <source>
        <dbReference type="EMBL" id="GFA10748.1"/>
    </source>
</evidence>
<comment type="caution">
    <text evidence="2">The sequence shown here is derived from an EMBL/GenBank/DDBJ whole genome shotgun (WGS) entry which is preliminary data.</text>
</comment>
<evidence type="ECO:0008006" key="3">
    <source>
        <dbReference type="Google" id="ProtNLM"/>
    </source>
</evidence>
<dbReference type="EMBL" id="BKCJ010370015">
    <property type="protein sequence ID" value="GFA10748.1"/>
    <property type="molecule type" value="Genomic_DNA"/>
</dbReference>
<feature type="region of interest" description="Disordered" evidence="1">
    <location>
        <begin position="172"/>
        <end position="226"/>
    </location>
</feature>
<accession>A0A699J4G6</accession>
<sequence>MANITPLVTTVTKPAINPGEANTTPRVNIQEFCEEYYEDIILIIMDKVCHDRRKDVHTRLDCREGHRERIREDSHYLNTRARATEPERVKVQDRLRYGDRHVLDRLSHRRQSAFDRLSETYSPSKPKSRPHKTDSRDSPQGRCRARVLSALRDDRHKDMEYFRNIRESYGDSFSHSYRDGSRHHHMKRRMDKSPPSSVSRSYSSDQRHWRSKSKRHRPTDEDDLTRPWMCEEKNPFTPRICNFKSS</sequence>
<evidence type="ECO:0000256" key="1">
    <source>
        <dbReference type="SAM" id="MobiDB-lite"/>
    </source>
</evidence>
<gene>
    <name evidence="2" type="ORF">Tci_582720</name>
</gene>
<feature type="compositionally biased region" description="Basic residues" evidence="1">
    <location>
        <begin position="181"/>
        <end position="190"/>
    </location>
</feature>
<feature type="region of interest" description="Disordered" evidence="1">
    <location>
        <begin position="113"/>
        <end position="143"/>
    </location>
</feature>
<proteinExistence type="predicted"/>
<reference evidence="2" key="1">
    <citation type="journal article" date="2019" name="Sci. Rep.">
        <title>Draft genome of Tanacetum cinerariifolium, the natural source of mosquito coil.</title>
        <authorList>
            <person name="Yamashiro T."/>
            <person name="Shiraishi A."/>
            <person name="Satake H."/>
            <person name="Nakayama K."/>
        </authorList>
    </citation>
    <scope>NUCLEOTIDE SEQUENCE</scope>
</reference>
<feature type="compositionally biased region" description="Low complexity" evidence="1">
    <location>
        <begin position="193"/>
        <end position="204"/>
    </location>
</feature>
<name>A0A699J4G6_TANCI</name>
<protein>
    <recommendedName>
        <fullName evidence="3">Reverse transcriptase domain-containing protein</fullName>
    </recommendedName>
</protein>
<dbReference type="AlphaFoldDB" id="A0A699J4G6"/>
<organism evidence="2">
    <name type="scientific">Tanacetum cinerariifolium</name>
    <name type="common">Dalmatian daisy</name>
    <name type="synonym">Chrysanthemum cinerariifolium</name>
    <dbReference type="NCBI Taxonomy" id="118510"/>
    <lineage>
        <taxon>Eukaryota</taxon>
        <taxon>Viridiplantae</taxon>
        <taxon>Streptophyta</taxon>
        <taxon>Embryophyta</taxon>
        <taxon>Tracheophyta</taxon>
        <taxon>Spermatophyta</taxon>
        <taxon>Magnoliopsida</taxon>
        <taxon>eudicotyledons</taxon>
        <taxon>Gunneridae</taxon>
        <taxon>Pentapetalae</taxon>
        <taxon>asterids</taxon>
        <taxon>campanulids</taxon>
        <taxon>Asterales</taxon>
        <taxon>Asteraceae</taxon>
        <taxon>Asteroideae</taxon>
        <taxon>Anthemideae</taxon>
        <taxon>Anthemidinae</taxon>
        <taxon>Tanacetum</taxon>
    </lineage>
</organism>